<organism evidence="1 3">
    <name type="scientific">Sulfurospirillum diekertiae</name>
    <dbReference type="NCBI Taxonomy" id="1854492"/>
    <lineage>
        <taxon>Bacteria</taxon>
        <taxon>Pseudomonadati</taxon>
        <taxon>Campylobacterota</taxon>
        <taxon>Epsilonproteobacteria</taxon>
        <taxon>Campylobacterales</taxon>
        <taxon>Sulfurospirillaceae</taxon>
        <taxon>Sulfurospirillum</taxon>
    </lineage>
</organism>
<dbReference type="AlphaFoldDB" id="A0A1Y0HQM7"/>
<proteinExistence type="predicted"/>
<evidence type="ECO:0000313" key="1">
    <source>
        <dbReference type="EMBL" id="ARU49625.1"/>
    </source>
</evidence>
<dbReference type="Proteomes" id="UP000217349">
    <property type="component" value="Chromosome"/>
</dbReference>
<reference evidence="1" key="4">
    <citation type="journal article" date="2018" name="FEMS Microbiol. Ecol.">
        <title>Coexistence of two distinct Sulfurospirillum populations respiring tetrachloroethene-genomic and kinetic considerations. .</title>
        <authorList>
            <person name="Buttet G.F."/>
            <person name="Murray A.M."/>
            <person name="Goris T."/>
            <person name="Burion M."/>
            <person name="Jin B."/>
            <person name="Rolle M."/>
            <person name="Holliger C."/>
            <person name="Maillard J."/>
        </authorList>
    </citation>
    <scope>NUCLEOTIDE SEQUENCE</scope>
    <source>
        <strain evidence="1">SL2-1</strain>
    </source>
</reference>
<dbReference type="EMBL" id="CP023275">
    <property type="protein sequence ID" value="ATB70482.1"/>
    <property type="molecule type" value="Genomic_DNA"/>
</dbReference>
<dbReference type="Proteomes" id="UP000196005">
    <property type="component" value="Chromosome"/>
</dbReference>
<reference evidence="2" key="5">
    <citation type="journal article" date="2020" name="MicrobiologyOpen">
        <title>Tetrachloroethene respiration in Sulfurospirillum species is regulated by a two-component system as unraveled by comparative genomics, transcriptomics, and regulator binding studies.</title>
        <authorList>
            <person name="Esken J."/>
            <person name="Goris T."/>
            <person name="Gadkari J."/>
            <person name="Bischler T."/>
            <person name="Forstner K.U."/>
            <person name="Sharma C.M."/>
            <person name="Diekert G."/>
            <person name="Schubert T."/>
        </authorList>
    </citation>
    <scope>NUCLEOTIDE SEQUENCE</scope>
    <source>
        <strain evidence="2">JPD-1</strain>
    </source>
</reference>
<dbReference type="KEGG" id="suls:Sdiek1_2475"/>
<reference evidence="3" key="1">
    <citation type="submission" date="2017-05" db="EMBL/GenBank/DDBJ databases">
        <title>Dechlorination kinetics govern the competition between two new strains of the genus Sulfurospirillum.</title>
        <authorList>
            <person name="Buttet G.F."/>
            <person name="Murray A.M."/>
            <person name="Goris T."/>
            <person name="Burion M."/>
            <person name="Lin B."/>
            <person name="Rolle M."/>
            <person name="Maillard J."/>
        </authorList>
    </citation>
    <scope>NUCLEOTIDE SEQUENCE [LARGE SCALE GENOMIC DNA]</scope>
    <source>
        <strain evidence="3">SL2-1</strain>
    </source>
</reference>
<reference evidence="2" key="3">
    <citation type="submission" date="2017-09" db="EMBL/GenBank/DDBJ databases">
        <authorList>
            <person name="Goris T."/>
        </authorList>
    </citation>
    <scope>NUCLEOTIDE SEQUENCE</scope>
    <source>
        <strain evidence="2">JPD-1</strain>
    </source>
</reference>
<keyword evidence="3" id="KW-1185">Reference proteome</keyword>
<reference evidence="4" key="2">
    <citation type="submission" date="2017-09" db="EMBL/GenBank/DDBJ databases">
        <title>The complete genome of Sulfurospirillum sp. JPD-1.</title>
        <authorList>
            <person name="Goris T."/>
        </authorList>
    </citation>
    <scope>NUCLEOTIDE SEQUENCE [LARGE SCALE GENOMIC DNA]</scope>
    <source>
        <strain evidence="4">JPD-1</strain>
    </source>
</reference>
<dbReference type="KEGG" id="sulj:SJPD1_2386"/>
<dbReference type="EMBL" id="CP021416">
    <property type="protein sequence ID" value="ARU49625.1"/>
    <property type="molecule type" value="Genomic_DNA"/>
</dbReference>
<accession>A0A290HG05</accession>
<gene>
    <name evidence="1" type="ORF">Sdiek1_2475</name>
    <name evidence="2" type="ORF">SJPD1_2386</name>
</gene>
<protein>
    <submittedName>
        <fullName evidence="2">Membrane protein</fullName>
    </submittedName>
</protein>
<name>A0A1Y0HQM7_9BACT</name>
<evidence type="ECO:0000313" key="2">
    <source>
        <dbReference type="EMBL" id="ATB70482.1"/>
    </source>
</evidence>
<evidence type="ECO:0000313" key="3">
    <source>
        <dbReference type="Proteomes" id="UP000196005"/>
    </source>
</evidence>
<evidence type="ECO:0000313" key="4">
    <source>
        <dbReference type="Proteomes" id="UP000217349"/>
    </source>
</evidence>
<sequence>MAEIMDKVIVLGLVILAAVSVWAVLTPHHLFIG</sequence>
<accession>A0A1Y0HQM7</accession>